<dbReference type="SUPFAM" id="SSF52777">
    <property type="entry name" value="CoA-dependent acyltransferases"/>
    <property type="match status" value="2"/>
</dbReference>
<dbReference type="InterPro" id="IPR036736">
    <property type="entry name" value="ACP-like_sf"/>
</dbReference>
<gene>
    <name evidence="6" type="ORF">JJB07_19015</name>
</gene>
<evidence type="ECO:0000313" key="6">
    <source>
        <dbReference type="EMBL" id="MBL0388702.1"/>
    </source>
</evidence>
<dbReference type="Gene3D" id="3.30.559.30">
    <property type="entry name" value="Nonribosomal peptide synthetase, condensation domain"/>
    <property type="match status" value="1"/>
</dbReference>
<keyword evidence="6" id="KW-0012">Acyltransferase</keyword>
<comment type="cofactor">
    <cofactor evidence="1">
        <name>pantetheine 4'-phosphate</name>
        <dbReference type="ChEBI" id="CHEBI:47942"/>
    </cofactor>
</comment>
<dbReference type="Proteomes" id="UP000602284">
    <property type="component" value="Unassembled WGS sequence"/>
</dbReference>
<dbReference type="RefSeq" id="WP_201637653.1">
    <property type="nucleotide sequence ID" value="NZ_JAEQNB010000006.1"/>
</dbReference>
<evidence type="ECO:0000256" key="1">
    <source>
        <dbReference type="ARBA" id="ARBA00001957"/>
    </source>
</evidence>
<comment type="caution">
    <text evidence="6">The sequence shown here is derived from an EMBL/GenBank/DDBJ whole genome shotgun (WGS) entry which is preliminary data.</text>
</comment>
<evidence type="ECO:0000259" key="5">
    <source>
        <dbReference type="PROSITE" id="PS50075"/>
    </source>
</evidence>
<dbReference type="PANTHER" id="PTHR43775:SF37">
    <property type="entry name" value="SI:DKEY-61P9.11"/>
    <property type="match status" value="1"/>
</dbReference>
<keyword evidence="7" id="KW-1185">Reference proteome</keyword>
<dbReference type="Gene3D" id="3.40.366.10">
    <property type="entry name" value="Malonyl-Coenzyme A Acyl Carrier Protein, domain 2"/>
    <property type="match status" value="1"/>
</dbReference>
<dbReference type="Pfam" id="PF00550">
    <property type="entry name" value="PP-binding"/>
    <property type="match status" value="1"/>
</dbReference>
<dbReference type="InterPro" id="IPR020806">
    <property type="entry name" value="PKS_PP-bd"/>
</dbReference>
<dbReference type="Pfam" id="PF22621">
    <property type="entry name" value="CurL-like_PKS_C"/>
    <property type="match status" value="1"/>
</dbReference>
<dbReference type="InterPro" id="IPR001242">
    <property type="entry name" value="Condensation_dom"/>
</dbReference>
<dbReference type="InterPro" id="IPR009081">
    <property type="entry name" value="PP-bd_ACP"/>
</dbReference>
<dbReference type="GO" id="GO:0016746">
    <property type="term" value="F:acyltransferase activity"/>
    <property type="evidence" value="ECO:0007669"/>
    <property type="project" value="UniProtKB-KW"/>
</dbReference>
<dbReference type="InterPro" id="IPR014043">
    <property type="entry name" value="Acyl_transferase_dom"/>
</dbReference>
<dbReference type="InterPro" id="IPR016036">
    <property type="entry name" value="Malonyl_transacylase_ACP-bd"/>
</dbReference>
<dbReference type="Pfam" id="PF00668">
    <property type="entry name" value="Condensation"/>
    <property type="match status" value="1"/>
</dbReference>
<dbReference type="InterPro" id="IPR001227">
    <property type="entry name" value="Ac_transferase_dom_sf"/>
</dbReference>
<dbReference type="SUPFAM" id="SSF47336">
    <property type="entry name" value="ACP-like"/>
    <property type="match status" value="1"/>
</dbReference>
<dbReference type="EMBL" id="JAEQNB010000006">
    <property type="protein sequence ID" value="MBL0388702.1"/>
    <property type="molecule type" value="Genomic_DNA"/>
</dbReference>
<proteinExistence type="predicted"/>
<organism evidence="6 7">
    <name type="scientific">Tumebacillus amylolyticus</name>
    <dbReference type="NCBI Taxonomy" id="2801339"/>
    <lineage>
        <taxon>Bacteria</taxon>
        <taxon>Bacillati</taxon>
        <taxon>Bacillota</taxon>
        <taxon>Bacilli</taxon>
        <taxon>Bacillales</taxon>
        <taxon>Alicyclobacillaceae</taxon>
        <taxon>Tumebacillus</taxon>
    </lineage>
</organism>
<dbReference type="InterPro" id="IPR023213">
    <property type="entry name" value="CAT-like_dom_sf"/>
</dbReference>
<dbReference type="PANTHER" id="PTHR43775">
    <property type="entry name" value="FATTY ACID SYNTHASE"/>
    <property type="match status" value="1"/>
</dbReference>
<dbReference type="Gene3D" id="1.10.1200.10">
    <property type="entry name" value="ACP-like"/>
    <property type="match status" value="1"/>
</dbReference>
<evidence type="ECO:0000256" key="3">
    <source>
        <dbReference type="ARBA" id="ARBA00022553"/>
    </source>
</evidence>
<keyword evidence="4" id="KW-0808">Transferase</keyword>
<dbReference type="Gene3D" id="3.30.559.10">
    <property type="entry name" value="Chloramphenicol acetyltransferase-like domain"/>
    <property type="match status" value="1"/>
</dbReference>
<reference evidence="6 7" key="1">
    <citation type="submission" date="2021-01" db="EMBL/GenBank/DDBJ databases">
        <title>Tumebacillus sp. strain ITR2 16S ribosomal RNA gene Genome sequencing and assembly.</title>
        <authorList>
            <person name="Kang M."/>
        </authorList>
    </citation>
    <scope>NUCLEOTIDE SEQUENCE [LARGE SCALE GENOMIC DNA]</scope>
    <source>
        <strain evidence="6 7">ITR2</strain>
    </source>
</reference>
<dbReference type="InterPro" id="IPR016035">
    <property type="entry name" value="Acyl_Trfase/lysoPLipase"/>
</dbReference>
<sequence length="1008" mass="113759">MSTEGIDRSHHLFTLSARSLEAVCQAAEKLKDHVDVEPAQNLADLAYTLHVGREEFDHRIAVVAQDAEELKKLCQQEPETTGAIAYRKQSTEPLKIAFLFSGQGSQYIGMGQTFYESSSLFRDVCDTCFDLVQPFYPIPFQEYMFNPKYSVELNQLHISSTAMFIIEYALASLWMSWGIQPDTVIGHSLGEYVAACIAGGFSLRDALQTVVKRGYLMQEGTESGALLAVNGTLEMVQAYLEPYGEDVSVAAVNGPQHFVIAGRRDAVEKLDASLEADGIVHRLLPLASASHSVLMEPVLDEYREFMEREVTFSPIQIPLVSNLTGEVVEGRTLDATYWCRHLRDTVQFAAGIQRLLDQGFTTFLEIGPHPMLTTLVETLQLSEGHVVVPSLNRKEPAWKTSQESLGQLWLAGANIDWHAFDQEWKRKRVHAPTYPFELRSCWVASGTSDRVAPGSAEALPKRVNVVRSPEEWVRTIWTEVLGVEEIAPQDNFLYLGGDSLNLIRVQSRLNKALQLRLNLQELYTNTGFADLVALLETKLGENSGEVVEDTVGGETQTPVVGEVPLSHIQQWLFQSSKMDPEYFFMPVCLERSKPLQPELLQQALQILHAQHDMLRATYKRDGGLVRQIVLAPEETAVELLLYDLSDLEVAQEKREAFHRLELDLANSLTFEKGLMNRAALIKMDEHQHRVLWVVSHLYTDNVSSHILPQDLITVYEQLEQGVEQSHIHLGEKSASYKDWVEMCRSFANSAQGADDFRYWEALLEQEGEAFFAIGEGRERNTLANMKSQSFKFDAARTAIIRQHIPEMYNTSGKEVLTALVLHNLSKWLEREQVCVAVNGHGRDVVGDQQAVDLSRTVGYFINTYPCHGRIEGHQTIEQTITQMQRRSQEMPHGGASFNMLRYLSDDAQIRETMQGFPDPEVLLNYHGELLDLSGTSEWREYEPGNLEQPMNQESQYKLIVSGYIQDGELVLHLSYLESLISPESIASLEQLFHEQVQHLVEVCEGKLV</sequence>
<evidence type="ECO:0000256" key="4">
    <source>
        <dbReference type="ARBA" id="ARBA00022679"/>
    </source>
</evidence>
<dbReference type="PROSITE" id="PS50075">
    <property type="entry name" value="CARRIER"/>
    <property type="match status" value="1"/>
</dbReference>
<accession>A0ABS1JEH6</accession>
<dbReference type="Pfam" id="PF00698">
    <property type="entry name" value="Acyl_transf_1"/>
    <property type="match status" value="1"/>
</dbReference>
<dbReference type="InterPro" id="IPR050091">
    <property type="entry name" value="PKS_NRPS_Biosynth_Enz"/>
</dbReference>
<keyword evidence="2" id="KW-0596">Phosphopantetheine</keyword>
<protein>
    <submittedName>
        <fullName evidence="6">Acyltransferase domain-containing protein</fullName>
    </submittedName>
</protein>
<name>A0ABS1JEH6_9BACL</name>
<dbReference type="Gene3D" id="3.30.70.3290">
    <property type="match status" value="1"/>
</dbReference>
<evidence type="ECO:0000256" key="2">
    <source>
        <dbReference type="ARBA" id="ARBA00022450"/>
    </source>
</evidence>
<dbReference type="SMART" id="SM00823">
    <property type="entry name" value="PKS_PP"/>
    <property type="match status" value="1"/>
</dbReference>
<keyword evidence="3" id="KW-0597">Phosphoprotein</keyword>
<dbReference type="SUPFAM" id="SSF55048">
    <property type="entry name" value="Probable ACP-binding domain of malonyl-CoA ACP transacylase"/>
    <property type="match status" value="1"/>
</dbReference>
<evidence type="ECO:0000313" key="7">
    <source>
        <dbReference type="Proteomes" id="UP000602284"/>
    </source>
</evidence>
<dbReference type="SUPFAM" id="SSF52151">
    <property type="entry name" value="FabD/lysophospholipase-like"/>
    <property type="match status" value="1"/>
</dbReference>
<feature type="domain" description="Carrier" evidence="5">
    <location>
        <begin position="464"/>
        <end position="539"/>
    </location>
</feature>
<dbReference type="SMART" id="SM00827">
    <property type="entry name" value="PKS_AT"/>
    <property type="match status" value="1"/>
</dbReference>